<dbReference type="RefSeq" id="WP_063204516.1">
    <property type="nucleotide sequence ID" value="NZ_LUKD01000001.1"/>
</dbReference>
<dbReference type="PANTHER" id="PTHR30543:SF21">
    <property type="entry name" value="NAD(P)H-DEPENDENT FMN REDUCTASE LOT6"/>
    <property type="match status" value="1"/>
</dbReference>
<dbReference type="Gene3D" id="3.40.50.360">
    <property type="match status" value="1"/>
</dbReference>
<accession>A0A162GCL9</accession>
<name>A0A162GCL9_BDEBC</name>
<dbReference type="InterPro" id="IPR005025">
    <property type="entry name" value="FMN_Rdtase-like_dom"/>
</dbReference>
<dbReference type="InterPro" id="IPR029039">
    <property type="entry name" value="Flavoprotein-like_sf"/>
</dbReference>
<comment type="caution">
    <text evidence="2">The sequence shown here is derived from an EMBL/GenBank/DDBJ whole genome shotgun (WGS) entry which is preliminary data.</text>
</comment>
<dbReference type="InterPro" id="IPR050712">
    <property type="entry name" value="NAD(P)H-dep_reductase"/>
</dbReference>
<reference evidence="2 3" key="1">
    <citation type="submission" date="2016-03" db="EMBL/GenBank/DDBJ databases">
        <authorList>
            <person name="Ploux O."/>
        </authorList>
    </citation>
    <scope>NUCLEOTIDE SEQUENCE [LARGE SCALE GENOMIC DNA]</scope>
    <source>
        <strain evidence="2 3">EC13</strain>
    </source>
</reference>
<dbReference type="GO" id="GO:0010181">
    <property type="term" value="F:FMN binding"/>
    <property type="evidence" value="ECO:0007669"/>
    <property type="project" value="TreeGrafter"/>
</dbReference>
<proteinExistence type="predicted"/>
<dbReference type="EMBL" id="LUKD01000001">
    <property type="protein sequence ID" value="KYG67812.1"/>
    <property type="molecule type" value="Genomic_DNA"/>
</dbReference>
<evidence type="ECO:0000259" key="1">
    <source>
        <dbReference type="Pfam" id="PF03358"/>
    </source>
</evidence>
<organism evidence="2 3">
    <name type="scientific">Bdellovibrio bacteriovorus</name>
    <dbReference type="NCBI Taxonomy" id="959"/>
    <lineage>
        <taxon>Bacteria</taxon>
        <taxon>Pseudomonadati</taxon>
        <taxon>Bdellovibrionota</taxon>
        <taxon>Bdellovibrionia</taxon>
        <taxon>Bdellovibrionales</taxon>
        <taxon>Pseudobdellovibrionaceae</taxon>
        <taxon>Bdellovibrio</taxon>
    </lineage>
</organism>
<protein>
    <recommendedName>
        <fullName evidence="1">NADPH-dependent FMN reductase-like domain-containing protein</fullName>
    </recommendedName>
</protein>
<feature type="domain" description="NADPH-dependent FMN reductase-like" evidence="1">
    <location>
        <begin position="3"/>
        <end position="147"/>
    </location>
</feature>
<dbReference type="OrthoDB" id="5292146at2"/>
<evidence type="ECO:0000313" key="2">
    <source>
        <dbReference type="EMBL" id="KYG67812.1"/>
    </source>
</evidence>
<dbReference type="GO" id="GO:0005829">
    <property type="term" value="C:cytosol"/>
    <property type="evidence" value="ECO:0007669"/>
    <property type="project" value="TreeGrafter"/>
</dbReference>
<dbReference type="Proteomes" id="UP000075799">
    <property type="component" value="Unassembled WGS sequence"/>
</dbReference>
<dbReference type="PANTHER" id="PTHR30543">
    <property type="entry name" value="CHROMATE REDUCTASE"/>
    <property type="match status" value="1"/>
</dbReference>
<gene>
    <name evidence="2" type="ORF">AZI87_00580</name>
</gene>
<dbReference type="SUPFAM" id="SSF52218">
    <property type="entry name" value="Flavoproteins"/>
    <property type="match status" value="1"/>
</dbReference>
<dbReference type="AlphaFoldDB" id="A0A162GCL9"/>
<evidence type="ECO:0000313" key="3">
    <source>
        <dbReference type="Proteomes" id="UP000075799"/>
    </source>
</evidence>
<dbReference type="Pfam" id="PF03358">
    <property type="entry name" value="FMN_red"/>
    <property type="match status" value="1"/>
</dbReference>
<dbReference type="GO" id="GO:0016491">
    <property type="term" value="F:oxidoreductase activity"/>
    <property type="evidence" value="ECO:0007669"/>
    <property type="project" value="InterPro"/>
</dbReference>
<sequence length="182" mass="20367">MATKVLTLVGGISKDSLNKKLFKAVKDMAPEDIQIDTFDIATLPFFSQDLENDPPEVAKQFKNKIKEADAALFITPEYNRSFPGVLKNAIDWGSRPYGQNLWDKKPAAVMGASIGNIGTFGAQHHLRQVLAYLNMPTMGQPEFYFNASKAFDEKGTLTDPKSKELIQGFWKSFAKECEELKK</sequence>